<dbReference type="InterPro" id="IPR013324">
    <property type="entry name" value="RNA_pol_sigma_r3/r4-like"/>
</dbReference>
<dbReference type="PRINTS" id="PR00046">
    <property type="entry name" value="SIGMA70FCT"/>
</dbReference>
<dbReference type="PANTHER" id="PTHR30376:SF3">
    <property type="entry name" value="RNA POLYMERASE SIGMA FACTOR RPOH"/>
    <property type="match status" value="1"/>
</dbReference>
<dbReference type="InterPro" id="IPR050813">
    <property type="entry name" value="Sigma-70_Factor"/>
</dbReference>
<dbReference type="Proteomes" id="UP000070456">
    <property type="component" value="Unassembled WGS sequence"/>
</dbReference>
<dbReference type="PROSITE" id="PS50943">
    <property type="entry name" value="HTH_CROC1"/>
    <property type="match status" value="1"/>
</dbReference>
<dbReference type="InterPro" id="IPR014284">
    <property type="entry name" value="RNA_pol_sigma-70_dom"/>
</dbReference>
<keyword evidence="2" id="KW-0749">Sporulation</keyword>
<dbReference type="NCBIfam" id="TIGR02937">
    <property type="entry name" value="sigma70-ECF"/>
    <property type="match status" value="1"/>
</dbReference>
<dbReference type="SUPFAM" id="SSF88946">
    <property type="entry name" value="Sigma2 domain of RNA polymerase sigma factors"/>
    <property type="match status" value="1"/>
</dbReference>
<evidence type="ECO:0000313" key="10">
    <source>
        <dbReference type="Proteomes" id="UP000070456"/>
    </source>
</evidence>
<dbReference type="Gene3D" id="1.10.10.10">
    <property type="entry name" value="Winged helix-like DNA-binding domain superfamily/Winged helix DNA-binding domain"/>
    <property type="match status" value="1"/>
</dbReference>
<accession>A0A140L897</accession>
<dbReference type="InterPro" id="IPR014209">
    <property type="entry name" value="RNA_pol_sigma-K"/>
</dbReference>
<dbReference type="NCBIfam" id="TIGR02846">
    <property type="entry name" value="spore_sigmaK"/>
    <property type="match status" value="1"/>
</dbReference>
<name>A0A140L897_9FIRM</name>
<evidence type="ECO:0000256" key="3">
    <source>
        <dbReference type="ARBA" id="ARBA00023015"/>
    </source>
</evidence>
<evidence type="ECO:0000256" key="1">
    <source>
        <dbReference type="ARBA" id="ARBA00007788"/>
    </source>
</evidence>
<gene>
    <name evidence="9" type="primary">sigK</name>
    <name evidence="9" type="ORF">AN619_07640</name>
</gene>
<evidence type="ECO:0000256" key="2">
    <source>
        <dbReference type="ARBA" id="ARBA00022969"/>
    </source>
</evidence>
<comment type="caution">
    <text evidence="9">The sequence shown here is derived from an EMBL/GenBank/DDBJ whole genome shotgun (WGS) entry which is preliminary data.</text>
</comment>
<dbReference type="AlphaFoldDB" id="A0A140L897"/>
<dbReference type="Pfam" id="PF04545">
    <property type="entry name" value="Sigma70_r4"/>
    <property type="match status" value="1"/>
</dbReference>
<dbReference type="SUPFAM" id="SSF88659">
    <property type="entry name" value="Sigma3 and sigma4 domains of RNA polymerase sigma factors"/>
    <property type="match status" value="1"/>
</dbReference>
<keyword evidence="4 7" id="KW-0731">Sigma factor</keyword>
<dbReference type="InterPro" id="IPR013325">
    <property type="entry name" value="RNA_pol_sigma_r2"/>
</dbReference>
<comment type="function">
    <text evidence="7">Sigma factors are initiation factors that promote the attachment of RNA polymerase to specific initiation sites and are then released.</text>
</comment>
<dbReference type="RefSeq" id="WP_068555148.1">
    <property type="nucleotide sequence ID" value="NZ_LOEE01000021.1"/>
</dbReference>
<dbReference type="CDD" id="cd06171">
    <property type="entry name" value="Sigma70_r4"/>
    <property type="match status" value="1"/>
</dbReference>
<dbReference type="GO" id="GO:0016987">
    <property type="term" value="F:sigma factor activity"/>
    <property type="evidence" value="ECO:0007669"/>
    <property type="project" value="UniProtKB-KW"/>
</dbReference>
<evidence type="ECO:0000256" key="4">
    <source>
        <dbReference type="ARBA" id="ARBA00023082"/>
    </source>
</evidence>
<feature type="domain" description="HTH cro/C1-type" evidence="8">
    <location>
        <begin position="200"/>
        <end position="220"/>
    </location>
</feature>
<dbReference type="GO" id="GO:0003677">
    <property type="term" value="F:DNA binding"/>
    <property type="evidence" value="ECO:0007669"/>
    <property type="project" value="UniProtKB-KW"/>
</dbReference>
<dbReference type="OrthoDB" id="9809557at2"/>
<dbReference type="InterPro" id="IPR000943">
    <property type="entry name" value="RNA_pol_sigma70"/>
</dbReference>
<keyword evidence="5 7" id="KW-0238">DNA-binding</keyword>
<dbReference type="InterPro" id="IPR036388">
    <property type="entry name" value="WH-like_DNA-bd_sf"/>
</dbReference>
<keyword evidence="6 7" id="KW-0804">Transcription</keyword>
<dbReference type="InterPro" id="IPR007630">
    <property type="entry name" value="RNA_pol_sigma70_r4"/>
</dbReference>
<evidence type="ECO:0000256" key="7">
    <source>
        <dbReference type="RuleBase" id="RU362124"/>
    </source>
</evidence>
<dbReference type="PATRIC" id="fig|520762.4.peg.858"/>
<evidence type="ECO:0000313" key="9">
    <source>
        <dbReference type="EMBL" id="KXG76772.1"/>
    </source>
</evidence>
<organism evidence="9 10">
    <name type="scientific">Thermotalea metallivorans</name>
    <dbReference type="NCBI Taxonomy" id="520762"/>
    <lineage>
        <taxon>Bacteria</taxon>
        <taxon>Bacillati</taxon>
        <taxon>Bacillota</taxon>
        <taxon>Clostridia</taxon>
        <taxon>Peptostreptococcales</taxon>
        <taxon>Thermotaleaceae</taxon>
        <taxon>Thermotalea</taxon>
    </lineage>
</organism>
<dbReference type="PROSITE" id="PS00715">
    <property type="entry name" value="SIGMA70_1"/>
    <property type="match status" value="1"/>
</dbReference>
<dbReference type="Gene3D" id="1.20.120.1810">
    <property type="match status" value="1"/>
</dbReference>
<dbReference type="NCBIfam" id="NF004471">
    <property type="entry name" value="PRK05803.1"/>
    <property type="match status" value="1"/>
</dbReference>
<dbReference type="PROSITE" id="PS00716">
    <property type="entry name" value="SIGMA70_2"/>
    <property type="match status" value="1"/>
</dbReference>
<dbReference type="GO" id="GO:0030435">
    <property type="term" value="P:sporulation resulting in formation of a cellular spore"/>
    <property type="evidence" value="ECO:0007669"/>
    <property type="project" value="UniProtKB-KW"/>
</dbReference>
<dbReference type="InterPro" id="IPR007627">
    <property type="entry name" value="RNA_pol_sigma70_r2"/>
</dbReference>
<proteinExistence type="inferred from homology"/>
<dbReference type="PANTHER" id="PTHR30376">
    <property type="entry name" value="SIGMA FACTOR RPOH HEAT SHOCK RELATED"/>
    <property type="match status" value="1"/>
</dbReference>
<keyword evidence="3 7" id="KW-0805">Transcription regulation</keyword>
<evidence type="ECO:0000256" key="5">
    <source>
        <dbReference type="ARBA" id="ARBA00023125"/>
    </source>
</evidence>
<protein>
    <recommendedName>
        <fullName evidence="7">RNA polymerase sigma factor</fullName>
    </recommendedName>
</protein>
<dbReference type="InterPro" id="IPR001387">
    <property type="entry name" value="Cro/C1-type_HTH"/>
</dbReference>
<dbReference type="Pfam" id="PF04542">
    <property type="entry name" value="Sigma70_r2"/>
    <property type="match status" value="1"/>
</dbReference>
<comment type="similarity">
    <text evidence="1 7">Belongs to the sigma-70 factor family.</text>
</comment>
<keyword evidence="10" id="KW-1185">Reference proteome</keyword>
<reference evidence="9 10" key="1">
    <citation type="submission" date="2015-12" db="EMBL/GenBank/DDBJ databases">
        <title>Draft genome sequence of the thermoanaerobe Thermotalea metallivorans, an isolate from the runoff channel of the Great Artesian Basin, Australia.</title>
        <authorList>
            <person name="Patel B.K."/>
        </authorList>
    </citation>
    <scope>NUCLEOTIDE SEQUENCE [LARGE SCALE GENOMIC DNA]</scope>
    <source>
        <strain evidence="9 10">B2-1</strain>
    </source>
</reference>
<sequence>MWTTVFTLSVVLAKPILSLVSYVSTNNSFPKPLTPEEENYYLELYEQGDEEAKNILVERNLRLVAHIVKKYHNTGREVDDLISIGTIGLIKAITTFDRHKGTRLATYAARCIENEILMTIRSSKKIKSEVSLQDPIGVDKEGNEISLIDILGTEADEVLDEVELKIQVKKLYQKMAKILKNRERTVLELRYGLASGGSKTQREIAKLLGISRSYVSRIEKRAISKLSKAFNANIKMDIDDEEDQEEDQEE</sequence>
<dbReference type="PIRSF" id="PIRSF000770">
    <property type="entry name" value="RNA_pol_sigma-SigE/K"/>
    <property type="match status" value="1"/>
</dbReference>
<evidence type="ECO:0000256" key="6">
    <source>
        <dbReference type="ARBA" id="ARBA00023163"/>
    </source>
</evidence>
<evidence type="ECO:0000259" key="8">
    <source>
        <dbReference type="PROSITE" id="PS50943"/>
    </source>
</evidence>
<dbReference type="EMBL" id="LOEE01000021">
    <property type="protein sequence ID" value="KXG76772.1"/>
    <property type="molecule type" value="Genomic_DNA"/>
</dbReference>
<dbReference type="STRING" id="520762.AN619_07640"/>
<dbReference type="GO" id="GO:0006352">
    <property type="term" value="P:DNA-templated transcription initiation"/>
    <property type="evidence" value="ECO:0007669"/>
    <property type="project" value="InterPro"/>
</dbReference>